<feature type="domain" description="Glycosyl transferase family 1" evidence="4">
    <location>
        <begin position="240"/>
        <end position="402"/>
    </location>
</feature>
<feature type="domain" description="Glycosyltransferase subfamily 4-like N-terminal" evidence="5">
    <location>
        <begin position="120"/>
        <end position="229"/>
    </location>
</feature>
<dbReference type="EMBL" id="CP036281">
    <property type="protein sequence ID" value="QDU81709.1"/>
    <property type="molecule type" value="Genomic_DNA"/>
</dbReference>
<evidence type="ECO:0000313" key="7">
    <source>
        <dbReference type="Proteomes" id="UP000317178"/>
    </source>
</evidence>
<dbReference type="Pfam" id="PF00534">
    <property type="entry name" value="Glycos_transf_1"/>
    <property type="match status" value="1"/>
</dbReference>
<dbReference type="RefSeq" id="WP_144997280.1">
    <property type="nucleotide sequence ID" value="NZ_CP036281.1"/>
</dbReference>
<protein>
    <submittedName>
        <fullName evidence="6">D-inositol 3-phosphate glycosyltransferase</fullName>
        <ecNumber evidence="6">2.4.1.250</ecNumber>
    </submittedName>
</protein>
<keyword evidence="2 6" id="KW-0328">Glycosyltransferase</keyword>
<dbReference type="EC" id="2.4.1.250" evidence="6"/>
<dbReference type="GO" id="GO:0102710">
    <property type="term" value="F:D-inositol-3-phosphate glycosyltransferase activity"/>
    <property type="evidence" value="ECO:0007669"/>
    <property type="project" value="UniProtKB-EC"/>
</dbReference>
<dbReference type="InterPro" id="IPR001296">
    <property type="entry name" value="Glyco_trans_1"/>
</dbReference>
<dbReference type="PANTHER" id="PTHR12526:SF640">
    <property type="entry name" value="COLANIC ACID BIOSYNTHESIS GLYCOSYLTRANSFERASE WCAL-RELATED"/>
    <property type="match status" value="1"/>
</dbReference>
<evidence type="ECO:0000256" key="2">
    <source>
        <dbReference type="ARBA" id="ARBA00022676"/>
    </source>
</evidence>
<reference evidence="6 7" key="1">
    <citation type="submission" date="2019-02" db="EMBL/GenBank/DDBJ databases">
        <title>Deep-cultivation of Planctomycetes and their phenomic and genomic characterization uncovers novel biology.</title>
        <authorList>
            <person name="Wiegand S."/>
            <person name="Jogler M."/>
            <person name="Boedeker C."/>
            <person name="Pinto D."/>
            <person name="Vollmers J."/>
            <person name="Rivas-Marin E."/>
            <person name="Kohn T."/>
            <person name="Peeters S.H."/>
            <person name="Heuer A."/>
            <person name="Rast P."/>
            <person name="Oberbeckmann S."/>
            <person name="Bunk B."/>
            <person name="Jeske O."/>
            <person name="Meyerdierks A."/>
            <person name="Storesund J.E."/>
            <person name="Kallscheuer N."/>
            <person name="Luecker S."/>
            <person name="Lage O.M."/>
            <person name="Pohl T."/>
            <person name="Merkel B.J."/>
            <person name="Hornburger P."/>
            <person name="Mueller R.-W."/>
            <person name="Bruemmer F."/>
            <person name="Labrenz M."/>
            <person name="Spormann A.M."/>
            <person name="Op den Camp H."/>
            <person name="Overmann J."/>
            <person name="Amann R."/>
            <person name="Jetten M.S.M."/>
            <person name="Mascher T."/>
            <person name="Medema M.H."/>
            <person name="Devos D.P."/>
            <person name="Kaster A.-K."/>
            <person name="Ovreas L."/>
            <person name="Rohde M."/>
            <person name="Galperin M.Y."/>
            <person name="Jogler C."/>
        </authorList>
    </citation>
    <scope>NUCLEOTIDE SEQUENCE [LARGE SCALE GENOMIC DNA]</scope>
    <source>
        <strain evidence="6 7">Pla110</strain>
    </source>
</reference>
<accession>A0A518CR52</accession>
<evidence type="ECO:0000313" key="6">
    <source>
        <dbReference type="EMBL" id="QDU81709.1"/>
    </source>
</evidence>
<organism evidence="6 7">
    <name type="scientific">Polystyrenella longa</name>
    <dbReference type="NCBI Taxonomy" id="2528007"/>
    <lineage>
        <taxon>Bacteria</taxon>
        <taxon>Pseudomonadati</taxon>
        <taxon>Planctomycetota</taxon>
        <taxon>Planctomycetia</taxon>
        <taxon>Planctomycetales</taxon>
        <taxon>Planctomycetaceae</taxon>
        <taxon>Polystyrenella</taxon>
    </lineage>
</organism>
<comment type="similarity">
    <text evidence="1">Belongs to the glycosyltransferase group 1 family. Glycosyltransferase 4 subfamily.</text>
</comment>
<gene>
    <name evidence="6" type="primary">mshA_2</name>
    <name evidence="6" type="ORF">Pla110_34540</name>
</gene>
<evidence type="ECO:0000259" key="4">
    <source>
        <dbReference type="Pfam" id="PF00534"/>
    </source>
</evidence>
<proteinExistence type="inferred from homology"/>
<dbReference type="PANTHER" id="PTHR12526">
    <property type="entry name" value="GLYCOSYLTRANSFERASE"/>
    <property type="match status" value="1"/>
</dbReference>
<dbReference type="Pfam" id="PF13439">
    <property type="entry name" value="Glyco_transf_4"/>
    <property type="match status" value="1"/>
</dbReference>
<evidence type="ECO:0000259" key="5">
    <source>
        <dbReference type="Pfam" id="PF13439"/>
    </source>
</evidence>
<dbReference type="OrthoDB" id="9802525at2"/>
<dbReference type="AlphaFoldDB" id="A0A518CR52"/>
<dbReference type="Proteomes" id="UP000317178">
    <property type="component" value="Chromosome"/>
</dbReference>
<name>A0A518CR52_9PLAN</name>
<keyword evidence="3 6" id="KW-0808">Transferase</keyword>
<evidence type="ECO:0000256" key="3">
    <source>
        <dbReference type="ARBA" id="ARBA00022679"/>
    </source>
</evidence>
<sequence length="435" mass="49012">MHVLILTAGGAGMFCGSCMHDNTWARALIREGAEVTLLPTYTPVLVDENNLSDQHVFLGGINIYLDYKFPIWKRAPRVMKRWLDSPWLLKYVSKLSGSQDASKLGPLTLAMLDNEKGPLVAEMDELAHFIKEQVRPDIIVFSNALLAGILKPLKEKLDVPVCCVLQGDDIFLDGLLPQFREKAIQAVSTLARDFDHILVHSEFYRDFMSGYLQIDREKMELLPLGIDMELYADCQPRHSKECRKLGFFARIAPEKGLHNLVDAYLILLPEFPDLELLAGGYLHPRHHAYLEEQVEKVNQAGGNFQYLGSPKLVEEKVAMFQQFDIFSVPTDYQEPKGLSVLEAIASGLMVVQPDHGAFPEILRKTQGGSICVAGMTESLADSLREAISENAVRWNFAENGHQRVRESYSSEAMARRSLELFDQYIKERNNPTVSS</sequence>
<dbReference type="SUPFAM" id="SSF53756">
    <property type="entry name" value="UDP-Glycosyltransferase/glycogen phosphorylase"/>
    <property type="match status" value="1"/>
</dbReference>
<evidence type="ECO:0000256" key="1">
    <source>
        <dbReference type="ARBA" id="ARBA00009481"/>
    </source>
</evidence>
<keyword evidence="7" id="KW-1185">Reference proteome</keyword>
<dbReference type="InterPro" id="IPR028098">
    <property type="entry name" value="Glyco_trans_4-like_N"/>
</dbReference>
<dbReference type="KEGG" id="plon:Pla110_34540"/>
<dbReference type="CDD" id="cd03801">
    <property type="entry name" value="GT4_PimA-like"/>
    <property type="match status" value="1"/>
</dbReference>
<dbReference type="Gene3D" id="3.40.50.2000">
    <property type="entry name" value="Glycogen Phosphorylase B"/>
    <property type="match status" value="2"/>
</dbReference>